<evidence type="ECO:0000259" key="5">
    <source>
        <dbReference type="Pfam" id="PF14833"/>
    </source>
</evidence>
<keyword evidence="1" id="KW-0560">Oxidoreductase</keyword>
<keyword evidence="7" id="KW-1185">Reference proteome</keyword>
<dbReference type="InterPro" id="IPR029154">
    <property type="entry name" value="HIBADH-like_NADP-bd"/>
</dbReference>
<accession>A0A2W4DAN0</accession>
<dbReference type="PANTHER" id="PTHR43060">
    <property type="entry name" value="3-HYDROXYISOBUTYRATE DEHYDROGENASE-LIKE 1, MITOCHONDRIAL-RELATED"/>
    <property type="match status" value="1"/>
</dbReference>
<dbReference type="PANTHER" id="PTHR43060:SF15">
    <property type="entry name" value="3-HYDROXYISOBUTYRATE DEHYDROGENASE-LIKE 1, MITOCHONDRIAL-RELATED"/>
    <property type="match status" value="1"/>
</dbReference>
<feature type="domain" description="3-hydroxyisobutyrate dehydrogenase-like NAD-binding" evidence="5">
    <location>
        <begin position="167"/>
        <end position="284"/>
    </location>
</feature>
<evidence type="ECO:0000313" key="7">
    <source>
        <dbReference type="Proteomes" id="UP000248925"/>
    </source>
</evidence>
<comment type="caution">
    <text evidence="6">The sequence shown here is derived from an EMBL/GenBank/DDBJ whole genome shotgun (WGS) entry which is preliminary data.</text>
</comment>
<evidence type="ECO:0000313" key="6">
    <source>
        <dbReference type="EMBL" id="PZM14074.1"/>
    </source>
</evidence>
<dbReference type="Gene3D" id="1.10.1040.10">
    <property type="entry name" value="N-(1-d-carboxylethyl)-l-norvaline Dehydrogenase, domain 2"/>
    <property type="match status" value="1"/>
</dbReference>
<name>A0A2W4DAN0_9HYPH</name>
<feature type="active site" evidence="3">
    <location>
        <position position="173"/>
    </location>
</feature>
<dbReference type="InterPro" id="IPR036291">
    <property type="entry name" value="NAD(P)-bd_dom_sf"/>
</dbReference>
<dbReference type="InterPro" id="IPR008927">
    <property type="entry name" value="6-PGluconate_DH-like_C_sf"/>
</dbReference>
<dbReference type="SUPFAM" id="SSF51735">
    <property type="entry name" value="NAD(P)-binding Rossmann-fold domains"/>
    <property type="match status" value="1"/>
</dbReference>
<dbReference type="GO" id="GO:0051287">
    <property type="term" value="F:NAD binding"/>
    <property type="evidence" value="ECO:0007669"/>
    <property type="project" value="InterPro"/>
</dbReference>
<dbReference type="Pfam" id="PF14833">
    <property type="entry name" value="NAD_binding_11"/>
    <property type="match status" value="1"/>
</dbReference>
<dbReference type="Proteomes" id="UP000248925">
    <property type="component" value="Unassembled WGS sequence"/>
</dbReference>
<organism evidence="6 7">
    <name type="scientific">Rhizobium tubonense</name>
    <dbReference type="NCBI Taxonomy" id="484088"/>
    <lineage>
        <taxon>Bacteria</taxon>
        <taxon>Pseudomonadati</taxon>
        <taxon>Pseudomonadota</taxon>
        <taxon>Alphaproteobacteria</taxon>
        <taxon>Hyphomicrobiales</taxon>
        <taxon>Rhizobiaceae</taxon>
        <taxon>Rhizobium/Agrobacterium group</taxon>
        <taxon>Rhizobium</taxon>
    </lineage>
</organism>
<gene>
    <name evidence="6" type="ORF">CPY51_14625</name>
</gene>
<dbReference type="RefSeq" id="WP_111160924.1">
    <property type="nucleotide sequence ID" value="NZ_PCDP01000035.1"/>
</dbReference>
<evidence type="ECO:0000256" key="2">
    <source>
        <dbReference type="ARBA" id="ARBA00023027"/>
    </source>
</evidence>
<dbReference type="Pfam" id="PF03446">
    <property type="entry name" value="NAD_binding_2"/>
    <property type="match status" value="1"/>
</dbReference>
<dbReference type="OrthoDB" id="9812907at2"/>
<feature type="domain" description="6-phosphogluconate dehydrogenase NADP-binding" evidence="4">
    <location>
        <begin position="7"/>
        <end position="164"/>
    </location>
</feature>
<evidence type="ECO:0000256" key="1">
    <source>
        <dbReference type="ARBA" id="ARBA00023002"/>
    </source>
</evidence>
<dbReference type="InterPro" id="IPR013328">
    <property type="entry name" value="6PGD_dom2"/>
</dbReference>
<reference evidence="6 7" key="1">
    <citation type="journal article" date="2018" name="Sci. Rep.">
        <title>Rhizobium tumorigenes sp. nov., a novel plant tumorigenic bacterium isolated from cane gall tumors on thornless blackberry.</title>
        <authorList>
            <person name="Kuzmanovi N."/>
            <person name="Smalla K."/>
            <person name="Gronow S."/>
            <person name="PuBawska J."/>
        </authorList>
    </citation>
    <scope>NUCLEOTIDE SEQUENCE [LARGE SCALE GENOMIC DNA]</scope>
    <source>
        <strain evidence="6 7">CCBAU 85046</strain>
    </source>
</reference>
<dbReference type="EMBL" id="PCDP01000035">
    <property type="protein sequence ID" value="PZM14074.1"/>
    <property type="molecule type" value="Genomic_DNA"/>
</dbReference>
<keyword evidence="2" id="KW-0520">NAD</keyword>
<proteinExistence type="predicted"/>
<dbReference type="SUPFAM" id="SSF48179">
    <property type="entry name" value="6-phosphogluconate dehydrogenase C-terminal domain-like"/>
    <property type="match status" value="1"/>
</dbReference>
<dbReference type="Gene3D" id="3.40.50.720">
    <property type="entry name" value="NAD(P)-binding Rossmann-like Domain"/>
    <property type="match status" value="1"/>
</dbReference>
<evidence type="ECO:0000259" key="4">
    <source>
        <dbReference type="Pfam" id="PF03446"/>
    </source>
</evidence>
<dbReference type="GO" id="GO:0050661">
    <property type="term" value="F:NADP binding"/>
    <property type="evidence" value="ECO:0007669"/>
    <property type="project" value="InterPro"/>
</dbReference>
<dbReference type="InterPro" id="IPR015815">
    <property type="entry name" value="HIBADH-related"/>
</dbReference>
<dbReference type="GO" id="GO:0016491">
    <property type="term" value="F:oxidoreductase activity"/>
    <property type="evidence" value="ECO:0007669"/>
    <property type="project" value="UniProtKB-KW"/>
</dbReference>
<evidence type="ECO:0000256" key="3">
    <source>
        <dbReference type="PIRSR" id="PIRSR000103-1"/>
    </source>
</evidence>
<dbReference type="AlphaFoldDB" id="A0A2W4DAN0"/>
<dbReference type="InterPro" id="IPR006115">
    <property type="entry name" value="6PGDH_NADP-bd"/>
</dbReference>
<dbReference type="PIRSF" id="PIRSF000103">
    <property type="entry name" value="HIBADH"/>
    <property type="match status" value="1"/>
</dbReference>
<sequence length="297" mass="29980">MADAKPRIAFLGTGLMGAPMARRLLGAGFPVTVWNRDVTKATPLAADGAIVATTALDAAKGASIVITMLTNGDAVGQVLFEGGVAAALTPGAAVIDMSSIPPPVAREHSKRLSEIGIRHIDAPVSGGVVGAAAGTLAIMAGGNASDVAELAEVFAAMGRVTHVGPDGSGQLAKLGNQQIVAVTIGAVAEAMLMIEAGGGSPEAFRNAIRGGFAESRILELHGQRMVSRDFKPGGSSNNQLKDLNAVVATAEGLGLTLPLTEAVRAEFAAFVADGGGEVDHSGLLLHLEKLNAREKGN</sequence>
<protein>
    <submittedName>
        <fullName evidence="6">2-hydroxy-3-oxopropionate reductase</fullName>
    </submittedName>
</protein>